<dbReference type="InterPro" id="IPR016181">
    <property type="entry name" value="Acyl_CoA_acyltransferase"/>
</dbReference>
<dbReference type="Gene3D" id="3.40.630.30">
    <property type="match status" value="1"/>
</dbReference>
<name>A0ABY7NKG4_9SPHN</name>
<reference evidence="1 2" key="1">
    <citation type="submission" date="2022-12" db="EMBL/GenBank/DDBJ databases">
        <title>Sphingomonas abieness sp. nov., an endophytic bacterium isolated from Abies koreana.</title>
        <authorList>
            <person name="Jiang L."/>
            <person name="Lee J."/>
        </authorList>
    </citation>
    <scope>NUCLEOTIDE SEQUENCE [LARGE SCALE GENOMIC DNA]</scope>
    <source>
        <strain evidence="2">PAMB 00755</strain>
    </source>
</reference>
<protein>
    <submittedName>
        <fullName evidence="1">N-acetyltransferase</fullName>
    </submittedName>
</protein>
<proteinExistence type="predicted"/>
<organism evidence="1 2">
    <name type="scientific">Sphingomonas abietis</name>
    <dbReference type="NCBI Taxonomy" id="3012344"/>
    <lineage>
        <taxon>Bacteria</taxon>
        <taxon>Pseudomonadati</taxon>
        <taxon>Pseudomonadota</taxon>
        <taxon>Alphaproteobacteria</taxon>
        <taxon>Sphingomonadales</taxon>
        <taxon>Sphingomonadaceae</taxon>
        <taxon>Sphingomonas</taxon>
    </lineage>
</organism>
<gene>
    <name evidence="1" type="ORF">PBT88_17930</name>
</gene>
<dbReference type="SUPFAM" id="SSF55729">
    <property type="entry name" value="Acyl-CoA N-acyltransferases (Nat)"/>
    <property type="match status" value="1"/>
</dbReference>
<accession>A0ABY7NKG4</accession>
<dbReference type="Proteomes" id="UP001210865">
    <property type="component" value="Chromosome"/>
</dbReference>
<evidence type="ECO:0000313" key="2">
    <source>
        <dbReference type="Proteomes" id="UP001210865"/>
    </source>
</evidence>
<dbReference type="PANTHER" id="PTHR41368:SF1">
    <property type="entry name" value="PROTEIN YGHO"/>
    <property type="match status" value="1"/>
</dbReference>
<dbReference type="InterPro" id="IPR039968">
    <property type="entry name" value="BcerS-like"/>
</dbReference>
<sequence length="389" mass="43672">MAGAIQIFEVKTTADKKRFVDVQFALNKHDPAWVPPLKMDALELLTPGKNPWFEHGHGDLFIAVRDGKDVGRISAHIDHLWLDMPPEQGGGKDIGNWGLYEATDKDVSDALIAHAEAWLRKEGMKRSVGPISISIWDEPGLLIKGHDHSPTVMMGHHNPHYEAWIEAAGYGKVKDLNTYEVDITKTFPPLIERIVASGERNPRITVRTVNKKNFKAEAALILSILNDAWSGNWGFLPITDSEIQYVGKKLKPIVFNDLIRIAEVEGEPVAFMMTWPDLNEMQKDLNGSLFPFGVVKLLWRLNGGFSGRPTVNTVRVPLMGVKKKLQATRLASQLAFMMIEYIRSDSVKLFGATRAEIGWILEDNQGMVSIADAINSHKNRVYRIYTKDL</sequence>
<keyword evidence="2" id="KW-1185">Reference proteome</keyword>
<evidence type="ECO:0000313" key="1">
    <source>
        <dbReference type="EMBL" id="WBO22016.1"/>
    </source>
</evidence>
<dbReference type="EMBL" id="CP115174">
    <property type="protein sequence ID" value="WBO22016.1"/>
    <property type="molecule type" value="Genomic_DNA"/>
</dbReference>
<dbReference type="RefSeq" id="WP_270076664.1">
    <property type="nucleotide sequence ID" value="NZ_CP115174.1"/>
</dbReference>
<dbReference type="PANTHER" id="PTHR41368">
    <property type="entry name" value="PROTEIN YGHO"/>
    <property type="match status" value="1"/>
</dbReference>